<dbReference type="InterPro" id="IPR017907">
    <property type="entry name" value="Znf_RING_CS"/>
</dbReference>
<dbReference type="InterPro" id="IPR050143">
    <property type="entry name" value="TRIM/RBCC"/>
</dbReference>
<keyword evidence="8" id="KW-1185">Reference proteome</keyword>
<accession>A0A7N4NWM6</accession>
<evidence type="ECO:0000256" key="5">
    <source>
        <dbReference type="SAM" id="MobiDB-lite"/>
    </source>
</evidence>
<feature type="domain" description="RING-type" evidence="6">
    <location>
        <begin position="190"/>
        <end position="231"/>
    </location>
</feature>
<keyword evidence="1" id="KW-0479">Metal-binding</keyword>
<dbReference type="Proteomes" id="UP000007648">
    <property type="component" value="Unassembled WGS sequence"/>
</dbReference>
<dbReference type="Gene3D" id="3.30.40.10">
    <property type="entry name" value="Zinc/RING finger domain, C3HC4 (zinc finger)"/>
    <property type="match status" value="1"/>
</dbReference>
<reference evidence="7 8" key="1">
    <citation type="journal article" date="2011" name="Proc. Natl. Acad. Sci. U.S.A.">
        <title>Genetic diversity and population structure of the endangered marsupial Sarcophilus harrisii (Tasmanian devil).</title>
        <authorList>
            <person name="Miller W."/>
            <person name="Hayes V.M."/>
            <person name="Ratan A."/>
            <person name="Petersen D.C."/>
            <person name="Wittekindt N.E."/>
            <person name="Miller J."/>
            <person name="Walenz B."/>
            <person name="Knight J."/>
            <person name="Qi J."/>
            <person name="Zhao F."/>
            <person name="Wang Q."/>
            <person name="Bedoya-Reina O.C."/>
            <person name="Katiyar N."/>
            <person name="Tomsho L.P."/>
            <person name="Kasson L.M."/>
            <person name="Hardie R.A."/>
            <person name="Woodbridge P."/>
            <person name="Tindall E.A."/>
            <person name="Bertelsen M.F."/>
            <person name="Dixon D."/>
            <person name="Pyecroft S."/>
            <person name="Helgen K.M."/>
            <person name="Lesk A.M."/>
            <person name="Pringle T.H."/>
            <person name="Patterson N."/>
            <person name="Zhang Y."/>
            <person name="Kreiss A."/>
            <person name="Woods G.M."/>
            <person name="Jones M.E."/>
            <person name="Schuster S.C."/>
        </authorList>
    </citation>
    <scope>NUCLEOTIDE SEQUENCE [LARGE SCALE GENOMIC DNA]</scope>
</reference>
<dbReference type="PROSITE" id="PS50089">
    <property type="entry name" value="ZF_RING_2"/>
    <property type="match status" value="1"/>
</dbReference>
<evidence type="ECO:0000256" key="4">
    <source>
        <dbReference type="PROSITE-ProRule" id="PRU00175"/>
    </source>
</evidence>
<dbReference type="InParanoid" id="A0A7N4NWM6"/>
<feature type="region of interest" description="Disordered" evidence="5">
    <location>
        <begin position="241"/>
        <end position="261"/>
    </location>
</feature>
<feature type="compositionally biased region" description="Low complexity" evidence="5">
    <location>
        <begin position="249"/>
        <end position="261"/>
    </location>
</feature>
<dbReference type="CDD" id="cd16594">
    <property type="entry name" value="RING-HC_TRIM7-like_C-IV"/>
    <property type="match status" value="1"/>
</dbReference>
<feature type="region of interest" description="Disordered" evidence="5">
    <location>
        <begin position="120"/>
        <end position="180"/>
    </location>
</feature>
<dbReference type="AlphaFoldDB" id="A0A7N4NWM6"/>
<evidence type="ECO:0000313" key="8">
    <source>
        <dbReference type="Proteomes" id="UP000007648"/>
    </source>
</evidence>
<dbReference type="PANTHER" id="PTHR24103">
    <property type="entry name" value="E3 UBIQUITIN-PROTEIN LIGASE TRIM"/>
    <property type="match status" value="1"/>
</dbReference>
<evidence type="ECO:0000256" key="2">
    <source>
        <dbReference type="ARBA" id="ARBA00022771"/>
    </source>
</evidence>
<evidence type="ECO:0000259" key="6">
    <source>
        <dbReference type="PROSITE" id="PS50089"/>
    </source>
</evidence>
<proteinExistence type="predicted"/>
<evidence type="ECO:0000256" key="3">
    <source>
        <dbReference type="ARBA" id="ARBA00022833"/>
    </source>
</evidence>
<dbReference type="SUPFAM" id="SSF57850">
    <property type="entry name" value="RING/U-box"/>
    <property type="match status" value="1"/>
</dbReference>
<dbReference type="InterPro" id="IPR013083">
    <property type="entry name" value="Znf_RING/FYVE/PHD"/>
</dbReference>
<feature type="compositionally biased region" description="Polar residues" evidence="5">
    <location>
        <begin position="150"/>
        <end position="160"/>
    </location>
</feature>
<evidence type="ECO:0000313" key="7">
    <source>
        <dbReference type="Ensembl" id="ENSSHAP00000029581.1"/>
    </source>
</evidence>
<organism evidence="7 8">
    <name type="scientific">Sarcophilus harrisii</name>
    <name type="common">Tasmanian devil</name>
    <name type="synonym">Sarcophilus laniarius</name>
    <dbReference type="NCBI Taxonomy" id="9305"/>
    <lineage>
        <taxon>Eukaryota</taxon>
        <taxon>Metazoa</taxon>
        <taxon>Chordata</taxon>
        <taxon>Craniata</taxon>
        <taxon>Vertebrata</taxon>
        <taxon>Euteleostomi</taxon>
        <taxon>Mammalia</taxon>
        <taxon>Metatheria</taxon>
        <taxon>Dasyuromorphia</taxon>
        <taxon>Dasyuridae</taxon>
        <taxon>Sarcophilus</taxon>
    </lineage>
</organism>
<dbReference type="Ensembl" id="ENSSHAT00000028873.1">
    <property type="protein sequence ID" value="ENSSHAP00000029581.1"/>
    <property type="gene ID" value="ENSSHAG00000027434.1"/>
</dbReference>
<dbReference type="GO" id="GO:0008270">
    <property type="term" value="F:zinc ion binding"/>
    <property type="evidence" value="ECO:0007669"/>
    <property type="project" value="UniProtKB-KW"/>
</dbReference>
<reference evidence="7" key="2">
    <citation type="submission" date="2025-08" db="UniProtKB">
        <authorList>
            <consortium name="Ensembl"/>
        </authorList>
    </citation>
    <scope>IDENTIFICATION</scope>
</reference>
<protein>
    <recommendedName>
        <fullName evidence="6">RING-type domain-containing protein</fullName>
    </recommendedName>
</protein>
<evidence type="ECO:0000256" key="1">
    <source>
        <dbReference type="ARBA" id="ARBA00022723"/>
    </source>
</evidence>
<sequence length="261" mass="28316">MAGEPLGAVALMGPQQLQPTPLVSSPFPRGSPVAAPPPGSALSAPHQVWRGGPEQEGRRFRGSRRNHGERFWNPASPQAFRTGPGLFLSARVRLVRGRTSIFLAPPGPWGWLQPPLERQSGFLSPGGAGPHLPPTLPSLPWGPGGGPPQDQRSVPASSPRTLPPTLVMSSDCWRPRRTEQQGRSPEEVTCAVCLDYLHEPVTIDCGHNFCRACITRCWDEMGRRFPCPQCRARSPKRKLRPNCQLGPWPGARPAPGRGAGR</sequence>
<dbReference type="PROSITE" id="PS00518">
    <property type="entry name" value="ZF_RING_1"/>
    <property type="match status" value="1"/>
</dbReference>
<keyword evidence="3" id="KW-0862">Zinc</keyword>
<reference evidence="7" key="3">
    <citation type="submission" date="2025-09" db="UniProtKB">
        <authorList>
            <consortium name="Ensembl"/>
        </authorList>
    </citation>
    <scope>IDENTIFICATION</scope>
</reference>
<dbReference type="SMART" id="SM00184">
    <property type="entry name" value="RING"/>
    <property type="match status" value="1"/>
</dbReference>
<dbReference type="GeneTree" id="ENSGT01030000234669"/>
<keyword evidence="2 4" id="KW-0863">Zinc-finger</keyword>
<name>A0A7N4NWM6_SARHA</name>
<dbReference type="Pfam" id="PF15227">
    <property type="entry name" value="zf-C3HC4_4"/>
    <property type="match status" value="1"/>
</dbReference>
<dbReference type="InterPro" id="IPR001841">
    <property type="entry name" value="Znf_RING"/>
</dbReference>
<feature type="region of interest" description="Disordered" evidence="5">
    <location>
        <begin position="1"/>
        <end position="77"/>
    </location>
</feature>